<evidence type="ECO:0000256" key="10">
    <source>
        <dbReference type="RuleBase" id="RU364005"/>
    </source>
</evidence>
<dbReference type="AlphaFoldDB" id="A0A0M6ZXI2"/>
<evidence type="ECO:0000256" key="6">
    <source>
        <dbReference type="ARBA" id="ARBA00023065"/>
    </source>
</evidence>
<evidence type="ECO:0000313" key="11">
    <source>
        <dbReference type="EMBL" id="CTQ66740.1"/>
    </source>
</evidence>
<keyword evidence="7 10" id="KW-0626">Porin</keyword>
<keyword evidence="9 10" id="KW-0998">Cell outer membrane</keyword>
<evidence type="ECO:0000256" key="5">
    <source>
        <dbReference type="ARBA" id="ARBA00022729"/>
    </source>
</evidence>
<evidence type="ECO:0000256" key="4">
    <source>
        <dbReference type="ARBA" id="ARBA00022692"/>
    </source>
</evidence>
<evidence type="ECO:0000256" key="7">
    <source>
        <dbReference type="ARBA" id="ARBA00023114"/>
    </source>
</evidence>
<evidence type="ECO:0000313" key="12">
    <source>
        <dbReference type="Proteomes" id="UP000053235"/>
    </source>
</evidence>
<dbReference type="Proteomes" id="UP000053235">
    <property type="component" value="Unassembled WGS sequence"/>
</dbReference>
<keyword evidence="8 10" id="KW-0472">Membrane</keyword>
<keyword evidence="6 10" id="KW-0406">Ion transport</keyword>
<gene>
    <name evidence="11" type="primary">omp2b_1</name>
    <name evidence="11" type="ORF">LAX5112_01075</name>
</gene>
<sequence>MKLFKGMMLGAAAVATATTAQAADLPVAPEPVDYVRICDAYGARFFYIPGTETCLRVGGRVRADYGISDFGNSGPNSWDSKADNSLRFRARGYIRLDARTQTEFGLLRTYTDVWFTSNNSNFGSAGGNTELWDAFVQLGGFTFGRTGSFFDYWTGESWGSRIGQGLDSRANLAAYTATFGNGLSASLSLESNTGERSPSTYIGGYSRGGFRYPALVANVNVVQGWGGAQLMGVVKANRASTAPVDSETAWAIGASARFNLPMLGSNTGLGLRAVYADGAIGYIHEAYGSYDATLNAAGTGLSNSTGWGVAAGITHYWTPTIYTAVQGQYWDIDTLNTANDLSAWSAHATLGWTPVSGLVIGTEFEYKDEDFGAGGVDNQDMTVTFRVQRTF</sequence>
<dbReference type="EMBL" id="CXWD01000004">
    <property type="protein sequence ID" value="CTQ66740.1"/>
    <property type="molecule type" value="Genomic_DNA"/>
</dbReference>
<comment type="subcellular location">
    <subcellularLocation>
        <location evidence="10">Cell outer membrane</location>
        <topology evidence="10">Multi-pass membrane protein</topology>
    </subcellularLocation>
</comment>
<dbReference type="InterPro" id="IPR003684">
    <property type="entry name" value="Porin_alphabac"/>
</dbReference>
<comment type="function">
    <text evidence="10">Forms passive diffusion pores that allow small molecular weight hydrophilic materials across the outer membrane.</text>
</comment>
<comment type="domain">
    <text evidence="10">Consists of 16-stranded beta-barrel sheets, with large surface-exposed loops, that form a transmembrane pore at the center of each barrel. The pore is partially ocluded by a peptide loop that folds into the pore lumen.</text>
</comment>
<feature type="chain" id="PRO_5009360946" description="Porin" evidence="10">
    <location>
        <begin position="23"/>
        <end position="391"/>
    </location>
</feature>
<reference evidence="12" key="1">
    <citation type="submission" date="2015-07" db="EMBL/GenBank/DDBJ databases">
        <authorList>
            <person name="Rodrigo-Torres Lidia"/>
            <person name="Arahal R.David."/>
        </authorList>
    </citation>
    <scope>NUCLEOTIDE SEQUENCE [LARGE SCALE GENOMIC DNA]</scope>
    <source>
        <strain evidence="12">CECT 5112</strain>
    </source>
</reference>
<name>A0A0M6ZXI2_9HYPH</name>
<accession>A0A0M6ZXI2</accession>
<keyword evidence="3 10" id="KW-1134">Transmembrane beta strand</keyword>
<protein>
    <recommendedName>
        <fullName evidence="10">Porin</fullName>
    </recommendedName>
</protein>
<evidence type="ECO:0000256" key="8">
    <source>
        <dbReference type="ARBA" id="ARBA00023136"/>
    </source>
</evidence>
<dbReference type="GO" id="GO:0006811">
    <property type="term" value="P:monoatomic ion transport"/>
    <property type="evidence" value="ECO:0007669"/>
    <property type="project" value="UniProtKB-KW"/>
</dbReference>
<feature type="signal peptide" evidence="10">
    <location>
        <begin position="1"/>
        <end position="22"/>
    </location>
</feature>
<keyword evidence="4 10" id="KW-0812">Transmembrane</keyword>
<keyword evidence="5 10" id="KW-0732">Signal</keyword>
<dbReference type="GO" id="GO:0009279">
    <property type="term" value="C:cell outer membrane"/>
    <property type="evidence" value="ECO:0007669"/>
    <property type="project" value="UniProtKB-SubCell"/>
</dbReference>
<comment type="similarity">
    <text evidence="1 10">Belongs to the alphaproteobacteria porin family.</text>
</comment>
<dbReference type="RefSeq" id="WP_008188951.1">
    <property type="nucleotide sequence ID" value="NZ_CXWD01000004.1"/>
</dbReference>
<dbReference type="GO" id="GO:0015288">
    <property type="term" value="F:porin activity"/>
    <property type="evidence" value="ECO:0007669"/>
    <property type="project" value="UniProtKB-KW"/>
</dbReference>
<dbReference type="SUPFAM" id="SSF56935">
    <property type="entry name" value="Porins"/>
    <property type="match status" value="1"/>
</dbReference>
<dbReference type="STRING" id="388408.LAX5112_01075"/>
<keyword evidence="12" id="KW-1185">Reference proteome</keyword>
<dbReference type="GO" id="GO:0046930">
    <property type="term" value="C:pore complex"/>
    <property type="evidence" value="ECO:0007669"/>
    <property type="project" value="UniProtKB-KW"/>
</dbReference>
<evidence type="ECO:0000256" key="2">
    <source>
        <dbReference type="ARBA" id="ARBA00022448"/>
    </source>
</evidence>
<organism evidence="11 12">
    <name type="scientific">Roseibium alexandrii</name>
    <dbReference type="NCBI Taxonomy" id="388408"/>
    <lineage>
        <taxon>Bacteria</taxon>
        <taxon>Pseudomonadati</taxon>
        <taxon>Pseudomonadota</taxon>
        <taxon>Alphaproteobacteria</taxon>
        <taxon>Hyphomicrobiales</taxon>
        <taxon>Stappiaceae</taxon>
        <taxon>Roseibium</taxon>
    </lineage>
</organism>
<proteinExistence type="inferred from homology"/>
<evidence type="ECO:0000256" key="9">
    <source>
        <dbReference type="ARBA" id="ARBA00023237"/>
    </source>
</evidence>
<evidence type="ECO:0000256" key="3">
    <source>
        <dbReference type="ARBA" id="ARBA00022452"/>
    </source>
</evidence>
<dbReference type="Pfam" id="PF02530">
    <property type="entry name" value="Porin_2"/>
    <property type="match status" value="1"/>
</dbReference>
<evidence type="ECO:0000256" key="1">
    <source>
        <dbReference type="ARBA" id="ARBA00009521"/>
    </source>
</evidence>
<keyword evidence="2 10" id="KW-0813">Transport</keyword>